<dbReference type="Proteomes" id="UP000183050">
    <property type="component" value="Chromosome"/>
</dbReference>
<proteinExistence type="predicted"/>
<evidence type="ECO:0000313" key="1">
    <source>
        <dbReference type="EMBL" id="API53049.1"/>
    </source>
</evidence>
<evidence type="ECO:0000313" key="2">
    <source>
        <dbReference type="Proteomes" id="UP000183050"/>
    </source>
</evidence>
<reference evidence="1 2" key="1">
    <citation type="submission" date="2016-11" db="EMBL/GenBank/DDBJ databases">
        <title>Rhizobium leguminosarum bv. viciae strain Vaf12 isolated from Vavilovia formosa root nodules from Russia, Dagestan.</title>
        <authorList>
            <person name="Kimeklis A."/>
        </authorList>
    </citation>
    <scope>NUCLEOTIDE SEQUENCE [LARGE SCALE GENOMIC DNA]</scope>
    <source>
        <strain evidence="1 2">Vaf-108</strain>
    </source>
</reference>
<dbReference type="AlphaFoldDB" id="A0A1L3ZBM1"/>
<gene>
    <name evidence="1" type="ORF">BMW22_16770</name>
</gene>
<name>A0A1L3ZBM1_RHILE</name>
<protein>
    <submittedName>
        <fullName evidence="1">Uncharacterized protein</fullName>
    </submittedName>
</protein>
<accession>A0A1L3ZBM1</accession>
<sequence>MTYRTTLLYDSGLKREHWGTYAIFVDPNPRKSFSLQTIPDTFDEAANIGEGVSAAMNSKRIDLNLGGALPQLTHTPKEPIRSMKGRIVYTVKGSNPKLNYTSPQAYDFQTQGDGMVRVTGPGASQALARRYK</sequence>
<dbReference type="EMBL" id="CP018228">
    <property type="protein sequence ID" value="API53049.1"/>
    <property type="molecule type" value="Genomic_DNA"/>
</dbReference>
<organism evidence="1 2">
    <name type="scientific">Rhizobium leguminosarum</name>
    <dbReference type="NCBI Taxonomy" id="384"/>
    <lineage>
        <taxon>Bacteria</taxon>
        <taxon>Pseudomonadati</taxon>
        <taxon>Pseudomonadota</taxon>
        <taxon>Alphaproteobacteria</taxon>
        <taxon>Hyphomicrobiales</taxon>
        <taxon>Rhizobiaceae</taxon>
        <taxon>Rhizobium/Agrobacterium group</taxon>
        <taxon>Rhizobium</taxon>
    </lineage>
</organism>